<protein>
    <submittedName>
        <fullName evidence="1">Uncharacterized protein</fullName>
    </submittedName>
</protein>
<dbReference type="OrthoDB" id="5987529at2759"/>
<comment type="caution">
    <text evidence="1">The sequence shown here is derived from an EMBL/GenBank/DDBJ whole genome shotgun (WGS) entry which is preliminary data.</text>
</comment>
<dbReference type="Proteomes" id="UP001152795">
    <property type="component" value="Unassembled WGS sequence"/>
</dbReference>
<proteinExistence type="predicted"/>
<dbReference type="AlphaFoldDB" id="A0A6S7HWF6"/>
<accession>A0A6S7HWF6</accession>
<sequence>MADELRKSFRDGKKYYKTEYQSHCEDDKSQCPDHCRKFGLSDPNDPDFQEHCAHQHLLTCPQCDDITSCLEKVYQIIKAGETLSFYSDEQQDDLLYDVKRASDAIKEWKAHIMRSVNQECAKKDIIGKLDQTSCFLIIDWAVKFLQLRYREKQSDWYGKRELSWHISSVITRSQSNTTEVISYAHLFDQCTQDWYAVTSILENLLEHLKVRNPLLQKVYLRSDESRCYHNNLLIAAMKDVGKRVGVAVDSYHYSEPQSGKDICDRILCPMKTSICTYCNEGHDVLTAVDMRDSLTKHPAKGTTAAISVVNESRNTLSVHKIEQFSSFHNFRYESSGLRVWKSYGIGKEKPISHDDIYTKHQTPTMLLIPESQGFMIIPGSAKSRIAQKHARRSKIRHNCSNPLYMGALMLSRPLSKHIFSKLNQFDAIRRDWAQKFASVDIGYSKACSSNSTKLQTSEVPATASLSLHQGWALSKPRSNARFSENVREYLTALFTLGERTGQKADPTQVAAGMRIANKESNERLFSREEWLTKTQVQSFFSRLAVKRRQGQGVIDLSDEQDEDVQCLQRAF</sequence>
<name>A0A6S7HWF6_PARCT</name>
<reference evidence="1" key="1">
    <citation type="submission" date="2020-04" db="EMBL/GenBank/DDBJ databases">
        <authorList>
            <person name="Alioto T."/>
            <person name="Alioto T."/>
            <person name="Gomez Garrido J."/>
        </authorList>
    </citation>
    <scope>NUCLEOTIDE SEQUENCE</scope>
    <source>
        <strain evidence="1">A484AB</strain>
    </source>
</reference>
<organism evidence="1 2">
    <name type="scientific">Paramuricea clavata</name>
    <name type="common">Red gorgonian</name>
    <name type="synonym">Violescent sea-whip</name>
    <dbReference type="NCBI Taxonomy" id="317549"/>
    <lineage>
        <taxon>Eukaryota</taxon>
        <taxon>Metazoa</taxon>
        <taxon>Cnidaria</taxon>
        <taxon>Anthozoa</taxon>
        <taxon>Octocorallia</taxon>
        <taxon>Malacalcyonacea</taxon>
        <taxon>Plexauridae</taxon>
        <taxon>Paramuricea</taxon>
    </lineage>
</organism>
<evidence type="ECO:0000313" key="2">
    <source>
        <dbReference type="Proteomes" id="UP001152795"/>
    </source>
</evidence>
<dbReference type="EMBL" id="CACRXK020006253">
    <property type="protein sequence ID" value="CAB4008859.1"/>
    <property type="molecule type" value="Genomic_DNA"/>
</dbReference>
<dbReference type="PANTHER" id="PTHR33845:SF1">
    <property type="entry name" value="C2H2-TYPE DOMAIN-CONTAINING PROTEIN"/>
    <property type="match status" value="1"/>
</dbReference>
<evidence type="ECO:0000313" key="1">
    <source>
        <dbReference type="EMBL" id="CAB4008859.1"/>
    </source>
</evidence>
<keyword evidence="2" id="KW-1185">Reference proteome</keyword>
<dbReference type="PANTHER" id="PTHR33845">
    <property type="entry name" value="C2H2-TYPE DOMAIN-CONTAINING PROTEIN"/>
    <property type="match status" value="1"/>
</dbReference>
<gene>
    <name evidence="1" type="ORF">PACLA_8A014334</name>
</gene>